<evidence type="ECO:0000313" key="9">
    <source>
        <dbReference type="EMBL" id="MFC6020466.1"/>
    </source>
</evidence>
<keyword evidence="3" id="KW-0964">Secreted</keyword>
<feature type="chain" id="PRO_5047225862" evidence="7">
    <location>
        <begin position="28"/>
        <end position="163"/>
    </location>
</feature>
<dbReference type="Gene3D" id="3.30.350.10">
    <property type="entry name" value="Subtilisin inhibitor-like"/>
    <property type="match status" value="1"/>
</dbReference>
<keyword evidence="7" id="KW-0732">Signal</keyword>
<dbReference type="InterPro" id="IPR036819">
    <property type="entry name" value="Subtilisin_inhibitor-like_sf"/>
</dbReference>
<protein>
    <submittedName>
        <fullName evidence="9">SSI family serine proteinase inhibitor</fullName>
    </submittedName>
</protein>
<dbReference type="RefSeq" id="WP_377427698.1">
    <property type="nucleotide sequence ID" value="NZ_JBHSPR010000032.1"/>
</dbReference>
<reference evidence="10" key="1">
    <citation type="journal article" date="2019" name="Int. J. Syst. Evol. Microbiol.">
        <title>The Global Catalogue of Microorganisms (GCM) 10K type strain sequencing project: providing services to taxonomists for standard genome sequencing and annotation.</title>
        <authorList>
            <consortium name="The Broad Institute Genomics Platform"/>
            <consortium name="The Broad Institute Genome Sequencing Center for Infectious Disease"/>
            <person name="Wu L."/>
            <person name="Ma J."/>
        </authorList>
    </citation>
    <scope>NUCLEOTIDE SEQUENCE [LARGE SCALE GENOMIC DNA]</scope>
    <source>
        <strain evidence="10">ZS-35-S2</strain>
    </source>
</reference>
<dbReference type="Proteomes" id="UP001596203">
    <property type="component" value="Unassembled WGS sequence"/>
</dbReference>
<evidence type="ECO:0000256" key="1">
    <source>
        <dbReference type="ARBA" id="ARBA00004613"/>
    </source>
</evidence>
<evidence type="ECO:0000256" key="2">
    <source>
        <dbReference type="ARBA" id="ARBA00010472"/>
    </source>
</evidence>
<keyword evidence="4" id="KW-0646">Protease inhibitor</keyword>
<evidence type="ECO:0000313" key="10">
    <source>
        <dbReference type="Proteomes" id="UP001596203"/>
    </source>
</evidence>
<proteinExistence type="inferred from homology"/>
<evidence type="ECO:0000256" key="6">
    <source>
        <dbReference type="ARBA" id="ARBA00023157"/>
    </source>
</evidence>
<comment type="similarity">
    <text evidence="2">Belongs to the protease inhibitor I16 (SSI) family.</text>
</comment>
<keyword evidence="6" id="KW-1015">Disulfide bond</keyword>
<evidence type="ECO:0000256" key="7">
    <source>
        <dbReference type="SAM" id="SignalP"/>
    </source>
</evidence>
<keyword evidence="10" id="KW-1185">Reference proteome</keyword>
<dbReference type="InterPro" id="IPR023549">
    <property type="entry name" value="Subtilisin_inhibitor"/>
</dbReference>
<sequence>MRRLAAVLGALVMGIVASMVPTGSALADGSASAHGPAQISGSVPVTPSVTSLHVVIGPPQGPGPSKRTEPVVVLLRCDAPGNEHPYPAEACAEIEAAKGDIDAIPAGSAGCAGVWQPVKISVSGVVANESVQWSDQVSNEGCAVNSHGHVFRLPLDARQPDID</sequence>
<evidence type="ECO:0000256" key="4">
    <source>
        <dbReference type="ARBA" id="ARBA00022690"/>
    </source>
</evidence>
<dbReference type="Pfam" id="PF00720">
    <property type="entry name" value="SSI"/>
    <property type="match status" value="1"/>
</dbReference>
<evidence type="ECO:0000259" key="8">
    <source>
        <dbReference type="Pfam" id="PF00720"/>
    </source>
</evidence>
<dbReference type="EMBL" id="JBHSPR010000032">
    <property type="protein sequence ID" value="MFC6020466.1"/>
    <property type="molecule type" value="Genomic_DNA"/>
</dbReference>
<gene>
    <name evidence="9" type="ORF">ACFP2T_30390</name>
</gene>
<organism evidence="9 10">
    <name type="scientific">Plantactinospora solaniradicis</name>
    <dbReference type="NCBI Taxonomy" id="1723736"/>
    <lineage>
        <taxon>Bacteria</taxon>
        <taxon>Bacillati</taxon>
        <taxon>Actinomycetota</taxon>
        <taxon>Actinomycetes</taxon>
        <taxon>Micromonosporales</taxon>
        <taxon>Micromonosporaceae</taxon>
        <taxon>Plantactinospora</taxon>
    </lineage>
</organism>
<comment type="subcellular location">
    <subcellularLocation>
        <location evidence="1">Secreted</location>
    </subcellularLocation>
</comment>
<evidence type="ECO:0000256" key="3">
    <source>
        <dbReference type="ARBA" id="ARBA00022525"/>
    </source>
</evidence>
<comment type="caution">
    <text evidence="9">The sequence shown here is derived from an EMBL/GenBank/DDBJ whole genome shotgun (WGS) entry which is preliminary data.</text>
</comment>
<name>A0ABW1KFI6_9ACTN</name>
<feature type="signal peptide" evidence="7">
    <location>
        <begin position="1"/>
        <end position="27"/>
    </location>
</feature>
<accession>A0ABW1KFI6</accession>
<evidence type="ECO:0000256" key="5">
    <source>
        <dbReference type="ARBA" id="ARBA00022900"/>
    </source>
</evidence>
<dbReference type="SUPFAM" id="SSF55399">
    <property type="entry name" value="Subtilisin inhibitor"/>
    <property type="match status" value="1"/>
</dbReference>
<feature type="domain" description="Subtilisin inhibitor" evidence="8">
    <location>
        <begin position="65"/>
        <end position="139"/>
    </location>
</feature>
<keyword evidence="5" id="KW-0722">Serine protease inhibitor</keyword>